<evidence type="ECO:0000313" key="3">
    <source>
        <dbReference type="Proteomes" id="UP000054632"/>
    </source>
</evidence>
<keyword evidence="4" id="KW-1185">Reference proteome</keyword>
<dbReference type="EMBL" id="JYDR01000014">
    <property type="protein sequence ID" value="KRY75941.1"/>
    <property type="molecule type" value="Genomic_DNA"/>
</dbReference>
<proteinExistence type="predicted"/>
<protein>
    <submittedName>
        <fullName evidence="1">Uncharacterized protein</fullName>
    </submittedName>
</protein>
<name>A0A0V1EQC1_TRIPS</name>
<reference evidence="3 4" key="1">
    <citation type="submission" date="2015-01" db="EMBL/GenBank/DDBJ databases">
        <title>Evolution of Trichinella species and genotypes.</title>
        <authorList>
            <person name="Korhonen P.K."/>
            <person name="Edoardo P."/>
            <person name="Giuseppe L.R."/>
            <person name="Gasser R.B."/>
        </authorList>
    </citation>
    <scope>NUCLEOTIDE SEQUENCE [LARGE SCALE GENOMIC DNA]</scope>
    <source>
        <strain evidence="1">ISS13</strain>
        <strain evidence="2">ISS470</strain>
    </source>
</reference>
<evidence type="ECO:0000313" key="4">
    <source>
        <dbReference type="Proteomes" id="UP000054995"/>
    </source>
</evidence>
<dbReference type="EMBL" id="JYDT01000026">
    <property type="protein sequence ID" value="KRY89978.1"/>
    <property type="molecule type" value="Genomic_DNA"/>
</dbReference>
<dbReference type="Proteomes" id="UP000054995">
    <property type="component" value="Unassembled WGS sequence"/>
</dbReference>
<dbReference type="Proteomes" id="UP000054632">
    <property type="component" value="Unassembled WGS sequence"/>
</dbReference>
<evidence type="ECO:0000313" key="1">
    <source>
        <dbReference type="EMBL" id="KRY75941.1"/>
    </source>
</evidence>
<gene>
    <name evidence="1" type="ORF">T4A_12141</name>
    <name evidence="2" type="ORF">T4D_2188</name>
</gene>
<comment type="caution">
    <text evidence="1">The sequence shown here is derived from an EMBL/GenBank/DDBJ whole genome shotgun (WGS) entry which is preliminary data.</text>
</comment>
<sequence length="210" mass="25011">MMCSLNGGYLRDREIFSLSAHCRHPKAKLAYPSRKMLCVHCRVNFSRPALRNHDQRMFSATVLNLHDGDSKASQSYHCHRSYNSHRPLERMFKVESLGKTCFTFTVETYGTYSTLFAVYGGRKLLHFRTYQLNSIVFKYLKISILRKERNNYVKRSFFTLLQINYLGVDQFPTWFTLFCGLDFYQRFCSRDLHEQHFVALLQKHEQRDYI</sequence>
<organism evidence="1 3">
    <name type="scientific">Trichinella pseudospiralis</name>
    <name type="common">Parasitic roundworm</name>
    <dbReference type="NCBI Taxonomy" id="6337"/>
    <lineage>
        <taxon>Eukaryota</taxon>
        <taxon>Metazoa</taxon>
        <taxon>Ecdysozoa</taxon>
        <taxon>Nematoda</taxon>
        <taxon>Enoplea</taxon>
        <taxon>Dorylaimia</taxon>
        <taxon>Trichinellida</taxon>
        <taxon>Trichinellidae</taxon>
        <taxon>Trichinella</taxon>
    </lineage>
</organism>
<dbReference type="OrthoDB" id="10605870at2759"/>
<accession>A0A0V1EQC1</accession>
<dbReference type="AlphaFoldDB" id="A0A0V1EQC1"/>
<evidence type="ECO:0000313" key="2">
    <source>
        <dbReference type="EMBL" id="KRY89978.1"/>
    </source>
</evidence>